<dbReference type="Pfam" id="PF13516">
    <property type="entry name" value="LRR_6"/>
    <property type="match status" value="2"/>
</dbReference>
<dbReference type="EMBL" id="VXIV02001473">
    <property type="protein sequence ID" value="KAF6032843.1"/>
    <property type="molecule type" value="Genomic_DNA"/>
</dbReference>
<sequence length="165" mass="18667">MAPKKKKKDDPPPELGEGKHVYKNEELVKFLAELIVTNGHVKKMQPYIDLSVHKTKTLETVIADHNKFKKIPAKIFSSNALFSLNISHNMIKHLPKTIYKKPIGFLNASYNNFEALPKLPPKGELHLTYLDVSHCQIQSLPQGFNRLNCLAHLDLSFNKVTPSAT</sequence>
<gene>
    <name evidence="4" type="ORF">EB796_008888</name>
    <name evidence="3" type="ORF">EB796_016138</name>
</gene>
<organism evidence="4 5">
    <name type="scientific">Bugula neritina</name>
    <name type="common">Brown bryozoan</name>
    <name type="synonym">Sertularia neritina</name>
    <dbReference type="NCBI Taxonomy" id="10212"/>
    <lineage>
        <taxon>Eukaryota</taxon>
        <taxon>Metazoa</taxon>
        <taxon>Spiralia</taxon>
        <taxon>Lophotrochozoa</taxon>
        <taxon>Bryozoa</taxon>
        <taxon>Gymnolaemata</taxon>
        <taxon>Cheilostomatida</taxon>
        <taxon>Flustrina</taxon>
        <taxon>Buguloidea</taxon>
        <taxon>Bugulidae</taxon>
        <taxon>Bugula</taxon>
    </lineage>
</organism>
<dbReference type="GO" id="GO:0005737">
    <property type="term" value="C:cytoplasm"/>
    <property type="evidence" value="ECO:0007669"/>
    <property type="project" value="TreeGrafter"/>
</dbReference>
<name>A0A7J7K3R5_BUGNE</name>
<evidence type="ECO:0000313" key="3">
    <source>
        <dbReference type="EMBL" id="KAF6025547.1"/>
    </source>
</evidence>
<evidence type="ECO:0000256" key="2">
    <source>
        <dbReference type="ARBA" id="ARBA00022737"/>
    </source>
</evidence>
<accession>A0A7J7K3R5</accession>
<keyword evidence="1" id="KW-0433">Leucine-rich repeat</keyword>
<dbReference type="OrthoDB" id="676979at2759"/>
<dbReference type="InterPro" id="IPR032675">
    <property type="entry name" value="LRR_dom_sf"/>
</dbReference>
<reference evidence="4 5" key="1">
    <citation type="submission" date="2019-09" db="EMBL/GenBank/DDBJ databases">
        <authorList>
            <person name="Raiko M."/>
            <person name="Komissarov A."/>
            <person name="Rhodes A."/>
            <person name="Kliver S."/>
            <person name="Lim-Fong G."/>
            <person name="Kwan J."/>
            <person name="O'Brien S.J."/>
            <person name="Lopez J.V."/>
        </authorList>
    </citation>
    <scope>NUCLEOTIDE SEQUENCE [LARGE SCALE GENOMIC DNA]</scope>
    <source>
        <strain evidence="4">Kwan_BN1</strain>
    </source>
</reference>
<comment type="caution">
    <text evidence="4">The sequence shown here is derived from an EMBL/GenBank/DDBJ whole genome shotgun (WGS) entry which is preliminary data.</text>
</comment>
<evidence type="ECO:0000313" key="5">
    <source>
        <dbReference type="Proteomes" id="UP000593567"/>
    </source>
</evidence>
<proteinExistence type="predicted"/>
<dbReference type="InterPro" id="IPR050216">
    <property type="entry name" value="LRR_domain-containing"/>
</dbReference>
<protein>
    <submittedName>
        <fullName evidence="4">Uncharacterized protein</fullName>
    </submittedName>
</protein>
<keyword evidence="5" id="KW-1185">Reference proteome</keyword>
<dbReference type="InterPro" id="IPR001611">
    <property type="entry name" value="Leu-rich_rpt"/>
</dbReference>
<dbReference type="Gene3D" id="3.80.10.10">
    <property type="entry name" value="Ribonuclease Inhibitor"/>
    <property type="match status" value="1"/>
</dbReference>
<dbReference type="Proteomes" id="UP000593567">
    <property type="component" value="Unassembled WGS sequence"/>
</dbReference>
<dbReference type="PANTHER" id="PTHR48051">
    <property type="match status" value="1"/>
</dbReference>
<reference evidence="4 5" key="2">
    <citation type="submission" date="2020-06" db="EMBL/GenBank/DDBJ databases">
        <title>Draft genome of Bugula neritina, a colonial animal packing powerful symbionts and potential medicines.</title>
        <authorList>
            <person name="Rayko M."/>
        </authorList>
    </citation>
    <scope>NUCLEOTIDE SEQUENCE [LARGE SCALE GENOMIC DNA]</scope>
    <source>
        <strain evidence="4">Kwan_BN1</strain>
    </source>
</reference>
<dbReference type="AlphaFoldDB" id="A0A7J7K3R5"/>
<keyword evidence="2" id="KW-0677">Repeat</keyword>
<evidence type="ECO:0000313" key="4">
    <source>
        <dbReference type="EMBL" id="KAF6032843.1"/>
    </source>
</evidence>
<dbReference type="SUPFAM" id="SSF52058">
    <property type="entry name" value="L domain-like"/>
    <property type="match status" value="1"/>
</dbReference>
<dbReference type="PANTHER" id="PTHR48051:SF1">
    <property type="entry name" value="RAS SUPPRESSOR PROTEIN 1"/>
    <property type="match status" value="1"/>
</dbReference>
<dbReference type="EMBL" id="VXIV02002444">
    <property type="protein sequence ID" value="KAF6025547.1"/>
    <property type="molecule type" value="Genomic_DNA"/>
</dbReference>
<evidence type="ECO:0000256" key="1">
    <source>
        <dbReference type="ARBA" id="ARBA00022614"/>
    </source>
</evidence>